<dbReference type="OrthoDB" id="524326at2759"/>
<dbReference type="EnsemblMetazoa" id="XM_038207624.1">
    <property type="protein sequence ID" value="XP_038063552.1"/>
    <property type="gene ID" value="LOC119734249"/>
</dbReference>
<dbReference type="GeneID" id="119734249"/>
<keyword evidence="2" id="KW-1185">Reference proteome</keyword>
<dbReference type="SUPFAM" id="SSF101478">
    <property type="entry name" value="ADP-ribosylglycohydrolase"/>
    <property type="match status" value="1"/>
</dbReference>
<dbReference type="InterPro" id="IPR005502">
    <property type="entry name" value="Ribosyl_crysJ1"/>
</dbReference>
<dbReference type="InterPro" id="IPR036705">
    <property type="entry name" value="Ribosyl_crysJ1_sf"/>
</dbReference>
<evidence type="ECO:0000313" key="2">
    <source>
        <dbReference type="Proteomes" id="UP000887568"/>
    </source>
</evidence>
<dbReference type="AlphaFoldDB" id="A0A914AIJ7"/>
<protein>
    <submittedName>
        <fullName evidence="1">Uncharacterized protein</fullName>
    </submittedName>
</protein>
<dbReference type="OMA" id="LHWIYND"/>
<accession>A0A914AIJ7</accession>
<dbReference type="RefSeq" id="XP_038063552.1">
    <property type="nucleotide sequence ID" value="XM_038207624.1"/>
</dbReference>
<dbReference type="Pfam" id="PF03747">
    <property type="entry name" value="ADP_ribosyl_GH"/>
    <property type="match status" value="1"/>
</dbReference>
<dbReference type="Gene3D" id="1.10.4080.10">
    <property type="entry name" value="ADP-ribosylation/Crystallin J1"/>
    <property type="match status" value="1"/>
</dbReference>
<sequence>MSCAATQNNRALAAIVGCLVSDAAAQPLHWIYNLGKLDAIVGSNKNSLEFWEPSKNPFYRIETGRGTAYADQTTALLESLVACEGFDKADYGERLQAVFGPGTDYENNLNKVYVMKSGVQSKYPIHGPWSPKAIKDFLANRAEGKEKTGSEVMCDMHAVVAVTPVVAMYAGRSDMLEKVEQSIAVVTVVEEAIVVGLAAARILEQFILNPGIDGDAALEAVVKDLASPSRNNPNDLDRAVIGQLKKVLEKRSWNHREAAKKFFKNS</sequence>
<evidence type="ECO:0000313" key="1">
    <source>
        <dbReference type="EnsemblMetazoa" id="XP_038063552.1"/>
    </source>
</evidence>
<dbReference type="Proteomes" id="UP000887568">
    <property type="component" value="Unplaced"/>
</dbReference>
<reference evidence="1" key="1">
    <citation type="submission" date="2022-11" db="UniProtKB">
        <authorList>
            <consortium name="EnsemblMetazoa"/>
        </authorList>
    </citation>
    <scope>IDENTIFICATION</scope>
</reference>
<organism evidence="1 2">
    <name type="scientific">Patiria miniata</name>
    <name type="common">Bat star</name>
    <name type="synonym">Asterina miniata</name>
    <dbReference type="NCBI Taxonomy" id="46514"/>
    <lineage>
        <taxon>Eukaryota</taxon>
        <taxon>Metazoa</taxon>
        <taxon>Echinodermata</taxon>
        <taxon>Eleutherozoa</taxon>
        <taxon>Asterozoa</taxon>
        <taxon>Asteroidea</taxon>
        <taxon>Valvatacea</taxon>
        <taxon>Valvatida</taxon>
        <taxon>Asterinidae</taxon>
        <taxon>Patiria</taxon>
    </lineage>
</organism>
<name>A0A914AIJ7_PATMI</name>
<proteinExistence type="predicted"/>